<feature type="domain" description="Alanine racemase N-terminal" evidence="5">
    <location>
        <begin position="56"/>
        <end position="275"/>
    </location>
</feature>
<keyword evidence="1 2" id="KW-0663">Pyridoxal phosphate</keyword>
<dbReference type="PROSITE" id="PS01211">
    <property type="entry name" value="UPF0001"/>
    <property type="match status" value="1"/>
</dbReference>
<dbReference type="OrthoDB" id="10264196at2759"/>
<dbReference type="EMBL" id="NAJP01000048">
    <property type="protein sequence ID" value="TKA37947.1"/>
    <property type="molecule type" value="Genomic_DNA"/>
</dbReference>
<evidence type="ECO:0000256" key="3">
    <source>
        <dbReference type="RuleBase" id="RU004514"/>
    </source>
</evidence>
<sequence length="297" mass="32617">MDQKANDDMRINGRRARILTGNFHSVTQRIEKVADGRKVHSQTPPSPPLKLNPPPPQVRLIAVSKLKPVNDILTLHDFPYHHRDFGENYAQELTEKAALLPPTIQWHMIGALQTNKCKPLAEQVANLYCVSSVDTAKKADALEKGRAVLAGKQELGAKLRVLVQVNTSGEAEKSGVEPGEAAGLCRHVREKCPHLVLGGLMTIGALARSREASTGEGVNDDFTVLRETRDRVAEELGVERRELELSMGMSADFESAIGMGSDEVRVGTTIFGERPARKDAKIQAETTEEEEEEEGEK</sequence>
<feature type="region of interest" description="Disordered" evidence="4">
    <location>
        <begin position="34"/>
        <end position="55"/>
    </location>
</feature>
<name>A0A4U0UQ72_9PEZI</name>
<dbReference type="PANTHER" id="PTHR10146:SF14">
    <property type="entry name" value="PYRIDOXAL PHOSPHATE HOMEOSTASIS PROTEIN"/>
    <property type="match status" value="1"/>
</dbReference>
<dbReference type="InterPro" id="IPR011078">
    <property type="entry name" value="PyrdxlP_homeostasis"/>
</dbReference>
<feature type="compositionally biased region" description="Acidic residues" evidence="4">
    <location>
        <begin position="286"/>
        <end position="297"/>
    </location>
</feature>
<comment type="caution">
    <text evidence="6">The sequence shown here is derived from an EMBL/GenBank/DDBJ whole genome shotgun (WGS) entry which is preliminary data.</text>
</comment>
<organism evidence="6 7">
    <name type="scientific">Friedmanniomyces endolithicus</name>
    <dbReference type="NCBI Taxonomy" id="329885"/>
    <lineage>
        <taxon>Eukaryota</taxon>
        <taxon>Fungi</taxon>
        <taxon>Dikarya</taxon>
        <taxon>Ascomycota</taxon>
        <taxon>Pezizomycotina</taxon>
        <taxon>Dothideomycetes</taxon>
        <taxon>Dothideomycetidae</taxon>
        <taxon>Mycosphaerellales</taxon>
        <taxon>Teratosphaeriaceae</taxon>
        <taxon>Friedmanniomyces</taxon>
    </lineage>
</organism>
<protein>
    <recommendedName>
        <fullName evidence="2">Pyridoxal phosphate homeostasis protein</fullName>
        <shortName evidence="2">PLP homeostasis protein</shortName>
    </recommendedName>
</protein>
<reference evidence="6 7" key="1">
    <citation type="submission" date="2017-03" db="EMBL/GenBank/DDBJ databases">
        <title>Genomes of endolithic fungi from Antarctica.</title>
        <authorList>
            <person name="Coleine C."/>
            <person name="Masonjones S."/>
            <person name="Stajich J.E."/>
        </authorList>
    </citation>
    <scope>NUCLEOTIDE SEQUENCE [LARGE SCALE GENOMIC DNA]</scope>
    <source>
        <strain evidence="6 7">CCFEE 5311</strain>
    </source>
</reference>
<dbReference type="GO" id="GO:0030170">
    <property type="term" value="F:pyridoxal phosphate binding"/>
    <property type="evidence" value="ECO:0007669"/>
    <property type="project" value="UniProtKB-UniRule"/>
</dbReference>
<dbReference type="NCBIfam" id="TIGR00044">
    <property type="entry name" value="YggS family pyridoxal phosphate-dependent enzyme"/>
    <property type="match status" value="1"/>
</dbReference>
<dbReference type="CDD" id="cd06822">
    <property type="entry name" value="PLPDE_III_YBL036c_euk"/>
    <property type="match status" value="1"/>
</dbReference>
<comment type="function">
    <text evidence="2">Pyridoxal 5'-phosphate (PLP)-binding protein, which may be involved in intracellular homeostatic regulation of pyridoxal 5'-phosphate (PLP), the active form of vitamin B6.</text>
</comment>
<feature type="modified residue" description="N6-(pyridoxal phosphate)lysine" evidence="2">
    <location>
        <position position="65"/>
    </location>
</feature>
<evidence type="ECO:0000256" key="4">
    <source>
        <dbReference type="SAM" id="MobiDB-lite"/>
    </source>
</evidence>
<dbReference type="HAMAP" id="MF_02087">
    <property type="entry name" value="PLP_homeostasis"/>
    <property type="match status" value="1"/>
</dbReference>
<evidence type="ECO:0000256" key="2">
    <source>
        <dbReference type="HAMAP-Rule" id="MF_03225"/>
    </source>
</evidence>
<dbReference type="InterPro" id="IPR001608">
    <property type="entry name" value="Ala_racemase_N"/>
</dbReference>
<dbReference type="STRING" id="329885.A0A4U0UQ72"/>
<evidence type="ECO:0000313" key="7">
    <source>
        <dbReference type="Proteomes" id="UP000310066"/>
    </source>
</evidence>
<dbReference type="InterPro" id="IPR029066">
    <property type="entry name" value="PLP-binding_barrel"/>
</dbReference>
<dbReference type="Pfam" id="PF01168">
    <property type="entry name" value="Ala_racemase_N"/>
    <property type="match status" value="1"/>
</dbReference>
<gene>
    <name evidence="6" type="ORF">B0A54_10550</name>
</gene>
<evidence type="ECO:0000313" key="6">
    <source>
        <dbReference type="EMBL" id="TKA37947.1"/>
    </source>
</evidence>
<evidence type="ECO:0000256" key="1">
    <source>
        <dbReference type="ARBA" id="ARBA00022898"/>
    </source>
</evidence>
<dbReference type="SUPFAM" id="SSF51419">
    <property type="entry name" value="PLP-binding barrel"/>
    <property type="match status" value="1"/>
</dbReference>
<dbReference type="Gene3D" id="3.20.20.10">
    <property type="entry name" value="Alanine racemase"/>
    <property type="match status" value="1"/>
</dbReference>
<dbReference type="Proteomes" id="UP000310066">
    <property type="component" value="Unassembled WGS sequence"/>
</dbReference>
<accession>A0A4U0UQ72</accession>
<evidence type="ECO:0000259" key="5">
    <source>
        <dbReference type="Pfam" id="PF01168"/>
    </source>
</evidence>
<dbReference type="AlphaFoldDB" id="A0A4U0UQ72"/>
<dbReference type="PANTHER" id="PTHR10146">
    <property type="entry name" value="PROLINE SYNTHETASE CO-TRANSCRIBED BACTERIAL HOMOLOG PROTEIN"/>
    <property type="match status" value="1"/>
</dbReference>
<feature type="region of interest" description="Disordered" evidence="4">
    <location>
        <begin position="270"/>
        <end position="297"/>
    </location>
</feature>
<comment type="similarity">
    <text evidence="2 3">Belongs to the pyridoxal phosphate-binding protein YggS/PROSC family.</text>
</comment>
<proteinExistence type="inferred from homology"/>
<feature type="compositionally biased region" description="Pro residues" evidence="4">
    <location>
        <begin position="44"/>
        <end position="55"/>
    </location>
</feature>